<dbReference type="Pfam" id="PF04938">
    <property type="entry name" value="SIP1"/>
    <property type="match status" value="1"/>
</dbReference>
<dbReference type="HOGENOM" id="CLU_022029_1_0_1"/>
<dbReference type="PANTHER" id="PTHR12794:SF0">
    <property type="entry name" value="GEM-ASSOCIATED PROTEIN 2"/>
    <property type="match status" value="1"/>
</dbReference>
<dbReference type="InterPro" id="IPR035426">
    <property type="entry name" value="Gemin2/Brr1"/>
</dbReference>
<dbReference type="Gene3D" id="1.20.58.1070">
    <property type="match status" value="1"/>
</dbReference>
<evidence type="ECO:0000313" key="3">
    <source>
        <dbReference type="EMBL" id="ETI21774.1"/>
    </source>
</evidence>
<accession>V9D4E1</accession>
<dbReference type="EMBL" id="KB822706">
    <property type="protein sequence ID" value="ETI21774.1"/>
    <property type="molecule type" value="Genomic_DNA"/>
</dbReference>
<name>V9D4E1_9EURO</name>
<feature type="region of interest" description="Disordered" evidence="2">
    <location>
        <begin position="284"/>
        <end position="328"/>
    </location>
</feature>
<evidence type="ECO:0000256" key="1">
    <source>
        <dbReference type="ARBA" id="ARBA00025758"/>
    </source>
</evidence>
<comment type="similarity">
    <text evidence="1">Belongs to the gemin-2 family.</text>
</comment>
<organism evidence="3 4">
    <name type="scientific">Cladophialophora carrionii CBS 160.54</name>
    <dbReference type="NCBI Taxonomy" id="1279043"/>
    <lineage>
        <taxon>Eukaryota</taxon>
        <taxon>Fungi</taxon>
        <taxon>Dikarya</taxon>
        <taxon>Ascomycota</taxon>
        <taxon>Pezizomycotina</taxon>
        <taxon>Eurotiomycetes</taxon>
        <taxon>Chaetothyriomycetidae</taxon>
        <taxon>Chaetothyriales</taxon>
        <taxon>Herpotrichiellaceae</taxon>
        <taxon>Cladophialophora</taxon>
    </lineage>
</organism>
<dbReference type="GO" id="GO:0032797">
    <property type="term" value="C:SMN complex"/>
    <property type="evidence" value="ECO:0007669"/>
    <property type="project" value="TreeGrafter"/>
</dbReference>
<feature type="compositionally biased region" description="Polar residues" evidence="2">
    <location>
        <begin position="295"/>
        <end position="308"/>
    </location>
</feature>
<evidence type="ECO:0000256" key="2">
    <source>
        <dbReference type="SAM" id="MobiDB-lite"/>
    </source>
</evidence>
<sequence length="372" mass="41037">MSRKRRNTSSPELDDSPPSPKRRNIPVAHLNYESEGESHETPRFDERVGQTGAFPGLGADDDELFYGPASDGIDYLRMVRSEAKHVPHILTAPGAYAQQELDQEDGKTGAGGYYYDGAFAATHDRSSAAEPASSLPPAQTRYYDALLAQFNLVRKTLRCSPPLSAVHKLRPDQFISFPENTTKVRAQWVDHILSTDPHPVQLACMDSNTVVELVRFLGMELEKMLRLEDQTKVARVGAWVWAILSKCRDRGELSSEEVGDLRQLAQVALRSKGEDHLPVEVDIDDEDGMVGGTVPSDQSAENGATEPTASHAEAGVPVTQKPDESGMRRQKLLSRTLDMIVTIVGEVYGQRDLLDARTKWLHGGSEMKTSDL</sequence>
<reference evidence="3 4" key="1">
    <citation type="submission" date="2013-03" db="EMBL/GenBank/DDBJ databases">
        <title>The Genome Sequence of Cladophialophora carrionii CBS 160.54.</title>
        <authorList>
            <consortium name="The Broad Institute Genomics Platform"/>
            <person name="Cuomo C."/>
            <person name="de Hoog S."/>
            <person name="Gorbushina A."/>
            <person name="Walker B."/>
            <person name="Young S.K."/>
            <person name="Zeng Q."/>
            <person name="Gargeya S."/>
            <person name="Fitzgerald M."/>
            <person name="Haas B."/>
            <person name="Abouelleil A."/>
            <person name="Allen A.W."/>
            <person name="Alvarado L."/>
            <person name="Arachchi H.M."/>
            <person name="Berlin A.M."/>
            <person name="Chapman S.B."/>
            <person name="Gainer-Dewar J."/>
            <person name="Goldberg J."/>
            <person name="Griggs A."/>
            <person name="Gujja S."/>
            <person name="Hansen M."/>
            <person name="Howarth C."/>
            <person name="Imamovic A."/>
            <person name="Ireland A."/>
            <person name="Larimer J."/>
            <person name="McCowan C."/>
            <person name="Murphy C."/>
            <person name="Pearson M."/>
            <person name="Poon T.W."/>
            <person name="Priest M."/>
            <person name="Roberts A."/>
            <person name="Saif S."/>
            <person name="Shea T."/>
            <person name="Sisk P."/>
            <person name="Sykes S."/>
            <person name="Wortman J."/>
            <person name="Nusbaum C."/>
            <person name="Birren B."/>
        </authorList>
    </citation>
    <scope>NUCLEOTIDE SEQUENCE [LARGE SCALE GENOMIC DNA]</scope>
    <source>
        <strain evidence="3 4">CBS 160.54</strain>
    </source>
</reference>
<dbReference type="VEuPathDB" id="FungiDB:G647_05843"/>
<protein>
    <submittedName>
        <fullName evidence="3">Uncharacterized protein</fullName>
    </submittedName>
</protein>
<dbReference type="PANTHER" id="PTHR12794">
    <property type="entry name" value="GEMIN2"/>
    <property type="match status" value="1"/>
</dbReference>
<dbReference type="OrthoDB" id="428895at2759"/>
<dbReference type="GO" id="GO:0005634">
    <property type="term" value="C:nucleus"/>
    <property type="evidence" value="ECO:0007669"/>
    <property type="project" value="TreeGrafter"/>
</dbReference>
<feature type="region of interest" description="Disordered" evidence="2">
    <location>
        <begin position="1"/>
        <end position="43"/>
    </location>
</feature>
<evidence type="ECO:0000313" key="4">
    <source>
        <dbReference type="Proteomes" id="UP000030678"/>
    </source>
</evidence>
<gene>
    <name evidence="3" type="ORF">G647_05843</name>
</gene>
<dbReference type="GeneID" id="19984336"/>
<dbReference type="Proteomes" id="UP000030678">
    <property type="component" value="Unassembled WGS sequence"/>
</dbReference>
<dbReference type="GO" id="GO:0000387">
    <property type="term" value="P:spliceosomal snRNP assembly"/>
    <property type="evidence" value="ECO:0007669"/>
    <property type="project" value="InterPro"/>
</dbReference>
<dbReference type="AlphaFoldDB" id="V9D4E1"/>
<proteinExistence type="inferred from homology"/>
<dbReference type="RefSeq" id="XP_008728391.1">
    <property type="nucleotide sequence ID" value="XM_008730169.1"/>
</dbReference>